<dbReference type="InterPro" id="IPR038765">
    <property type="entry name" value="Papain-like_cys_pep_sf"/>
</dbReference>
<evidence type="ECO:0000313" key="3">
    <source>
        <dbReference type="EMBL" id="OOZ40763.1"/>
    </source>
</evidence>
<feature type="transmembrane region" description="Helical" evidence="1">
    <location>
        <begin position="60"/>
        <end position="78"/>
    </location>
</feature>
<dbReference type="AlphaFoldDB" id="A0A1T2L6Q6"/>
<keyword evidence="1" id="KW-0812">Transmembrane</keyword>
<dbReference type="Pfam" id="PF01841">
    <property type="entry name" value="Transglut_core"/>
    <property type="match status" value="1"/>
</dbReference>
<feature type="transmembrane region" description="Helical" evidence="1">
    <location>
        <begin position="130"/>
        <end position="150"/>
    </location>
</feature>
<evidence type="ECO:0000313" key="4">
    <source>
        <dbReference type="Proteomes" id="UP000191110"/>
    </source>
</evidence>
<keyword evidence="4" id="KW-1185">Reference proteome</keyword>
<sequence length="657" mass="74169">MRNYHSPIHHATIAWLMLSLVLVIAPHTTRLPIWIPLVGLGFGLWRWLAAKRRLPLPGTLLRVIMLVAIAVGVFLSYGRLFGRDAGTAWLIILIALKLIELRTHRDAVIVVLLAYFLVITNFLFTQSIPTAIYMILIVIVITSTLIAINYMERDPLPIKRRLRISATLLAQAVPMMLVLFVLFPRVPGPLWSLPKDAHSSLSGLDDSMSPGSISELIQSGGTAFRVEFIDPAPPSELRYWRGPVLWHFDGRRWSGGFSKRDLPHDDFTPVGDPVRYSVTLEPHNRRWLFALELPDTLPLNSSLSGDYRLLAASPVRERLRYQLSSYPAFKFGELISHEAKLAALQLPDNGISRSRALAAQWRAASRSDREVVNRALNHFNQQPFVYTLRPPLLGNRPVDQFLFDSQRGFCEHYAGAFTVLMRAASIPARVVTGYLGGERNPLDEFYTVRNSDAHAWSEVWLEGEGWRRIDPTGAVAPERVEEGIEASLPDDAPLPILLRSNNTLLKQFRFSIDALNNGWNQWVLGYGDKTQREFLAKLGIGLDSWEGMAIGLLTSMGTLFAIITALMLWRHGRQHHVTPLQRLYRRFCAKLAKAGINRNPYEGPEDFAQRVIKQRPDLRQAVRSITKRYIQLNYAGSSDASQLKALQIAVTRFSASR</sequence>
<dbReference type="Proteomes" id="UP000191110">
    <property type="component" value="Unassembled WGS sequence"/>
</dbReference>
<dbReference type="InterPro" id="IPR052901">
    <property type="entry name" value="Bact_TGase-like"/>
</dbReference>
<reference evidence="3 4" key="1">
    <citation type="submission" date="2016-11" db="EMBL/GenBank/DDBJ databases">
        <title>Mixed transmission modes and dynamic genome evolution in an obligate animal-bacterial symbiosis.</title>
        <authorList>
            <person name="Russell S.L."/>
            <person name="Corbett-Detig R.B."/>
            <person name="Cavanaugh C.M."/>
        </authorList>
    </citation>
    <scope>NUCLEOTIDE SEQUENCE [LARGE SCALE GENOMIC DNA]</scope>
    <source>
        <strain evidence="3">Sveles-Q1</strain>
    </source>
</reference>
<feature type="transmembrane region" description="Helical" evidence="1">
    <location>
        <begin position="31"/>
        <end position="48"/>
    </location>
</feature>
<dbReference type="InterPro" id="IPR025403">
    <property type="entry name" value="TgpA-like_C"/>
</dbReference>
<dbReference type="OrthoDB" id="9804872at2"/>
<feature type="transmembrane region" description="Helical" evidence="1">
    <location>
        <begin position="162"/>
        <end position="183"/>
    </location>
</feature>
<name>A0A1T2L6Q6_9GAMM</name>
<organism evidence="3 4">
    <name type="scientific">Solemya pervernicosa gill symbiont</name>
    <dbReference type="NCBI Taxonomy" id="642797"/>
    <lineage>
        <taxon>Bacteria</taxon>
        <taxon>Pseudomonadati</taxon>
        <taxon>Pseudomonadota</taxon>
        <taxon>Gammaproteobacteria</taxon>
        <taxon>sulfur-oxidizing symbionts</taxon>
    </lineage>
</organism>
<feature type="transmembrane region" description="Helical" evidence="1">
    <location>
        <begin position="107"/>
        <end position="124"/>
    </location>
</feature>
<protein>
    <recommendedName>
        <fullName evidence="2">Transglutaminase-like domain-containing protein</fullName>
    </recommendedName>
</protein>
<dbReference type="Pfam" id="PF11992">
    <property type="entry name" value="TgpA_N"/>
    <property type="match status" value="1"/>
</dbReference>
<dbReference type="SUPFAM" id="SSF54001">
    <property type="entry name" value="Cysteine proteinases"/>
    <property type="match status" value="1"/>
</dbReference>
<feature type="domain" description="Transglutaminase-like" evidence="2">
    <location>
        <begin position="402"/>
        <end position="473"/>
    </location>
</feature>
<keyword evidence="1" id="KW-0472">Membrane</keyword>
<dbReference type="Gene3D" id="3.10.620.30">
    <property type="match status" value="1"/>
</dbReference>
<dbReference type="InterPro" id="IPR021878">
    <property type="entry name" value="TgpA_N"/>
</dbReference>
<feature type="transmembrane region" description="Helical" evidence="1">
    <location>
        <begin position="84"/>
        <end position="100"/>
    </location>
</feature>
<proteinExistence type="predicted"/>
<gene>
    <name evidence="3" type="ORF">BOW53_06495</name>
</gene>
<feature type="transmembrane region" description="Helical" evidence="1">
    <location>
        <begin position="547"/>
        <end position="569"/>
    </location>
</feature>
<keyword evidence="1" id="KW-1133">Transmembrane helix</keyword>
<accession>A0A1T2L6Q6</accession>
<dbReference type="RefSeq" id="WP_078483274.1">
    <property type="nucleotide sequence ID" value="NZ_MPRL01000018.1"/>
</dbReference>
<evidence type="ECO:0000259" key="2">
    <source>
        <dbReference type="SMART" id="SM00460"/>
    </source>
</evidence>
<feature type="transmembrane region" description="Helical" evidence="1">
    <location>
        <begin position="7"/>
        <end position="25"/>
    </location>
</feature>
<dbReference type="InterPro" id="IPR002931">
    <property type="entry name" value="Transglutaminase-like"/>
</dbReference>
<dbReference type="SMART" id="SM00460">
    <property type="entry name" value="TGc"/>
    <property type="match status" value="1"/>
</dbReference>
<dbReference type="PANTHER" id="PTHR42736:SF1">
    <property type="entry name" value="PROTEIN-GLUTAMINE GAMMA-GLUTAMYLTRANSFERASE"/>
    <property type="match status" value="1"/>
</dbReference>
<comment type="caution">
    <text evidence="3">The sequence shown here is derived from an EMBL/GenBank/DDBJ whole genome shotgun (WGS) entry which is preliminary data.</text>
</comment>
<dbReference type="EMBL" id="MPRL01000018">
    <property type="protein sequence ID" value="OOZ40763.1"/>
    <property type="molecule type" value="Genomic_DNA"/>
</dbReference>
<dbReference type="PANTHER" id="PTHR42736">
    <property type="entry name" value="PROTEIN-GLUTAMINE GAMMA-GLUTAMYLTRANSFERASE"/>
    <property type="match status" value="1"/>
</dbReference>
<dbReference type="Pfam" id="PF13559">
    <property type="entry name" value="DUF4129"/>
    <property type="match status" value="1"/>
</dbReference>
<evidence type="ECO:0000256" key="1">
    <source>
        <dbReference type="SAM" id="Phobius"/>
    </source>
</evidence>